<evidence type="ECO:0000313" key="1">
    <source>
        <dbReference type="EMBL" id="RSI09813.1"/>
    </source>
</evidence>
<protein>
    <submittedName>
        <fullName evidence="1">Uncharacterized protein</fullName>
    </submittedName>
</protein>
<comment type="caution">
    <text evidence="1">The sequence shown here is derived from an EMBL/GenBank/DDBJ whole genome shotgun (WGS) entry which is preliminary data.</text>
</comment>
<evidence type="ECO:0000313" key="2">
    <source>
        <dbReference type="Proteomes" id="UP000272846"/>
    </source>
</evidence>
<proteinExistence type="predicted"/>
<dbReference type="AlphaFoldDB" id="A0AAE8G132"/>
<dbReference type="Proteomes" id="UP000272846">
    <property type="component" value="Unassembled WGS sequence"/>
</dbReference>
<organism evidence="1 2">
    <name type="scientific">Streptococcus sanguinis</name>
    <dbReference type="NCBI Taxonomy" id="1305"/>
    <lineage>
        <taxon>Bacteria</taxon>
        <taxon>Bacillati</taxon>
        <taxon>Bacillota</taxon>
        <taxon>Bacilli</taxon>
        <taxon>Lactobacillales</taxon>
        <taxon>Streptococcaceae</taxon>
        <taxon>Streptococcus</taxon>
    </lineage>
</organism>
<name>A0AAE8G132_STRSA</name>
<sequence>MTIDNKLGLTDSLELAKMEEKISKPSQRTFITATST</sequence>
<dbReference type="EMBL" id="RJMK01000001">
    <property type="protein sequence ID" value="RSI09813.1"/>
    <property type="molecule type" value="Genomic_DNA"/>
</dbReference>
<reference evidence="1 2" key="1">
    <citation type="submission" date="2018-11" db="EMBL/GenBank/DDBJ databases">
        <title>Species Designations Belie Phenotypic and Genotypic Heterogeneity in Oral Streptococci.</title>
        <authorList>
            <person name="Velsko I."/>
        </authorList>
    </citation>
    <scope>NUCLEOTIDE SEQUENCE [LARGE SCALE GENOMIC DNA]</scope>
    <source>
        <strain evidence="1 2">KLC04</strain>
    </source>
</reference>
<accession>A0AAE8G132</accession>
<gene>
    <name evidence="1" type="ORF">D8888_02645</name>
</gene>